<accession>A0A6A6QIV2</accession>
<evidence type="ECO:0000313" key="2">
    <source>
        <dbReference type="Proteomes" id="UP000799750"/>
    </source>
</evidence>
<keyword evidence="2" id="KW-1185">Reference proteome</keyword>
<gene>
    <name evidence="1" type="ORF">BU16DRAFT_620738</name>
</gene>
<dbReference type="OrthoDB" id="10433219at2759"/>
<dbReference type="Proteomes" id="UP000799750">
    <property type="component" value="Unassembled WGS sequence"/>
</dbReference>
<proteinExistence type="predicted"/>
<protein>
    <submittedName>
        <fullName evidence="1">Uncharacterized protein</fullName>
    </submittedName>
</protein>
<evidence type="ECO:0000313" key="1">
    <source>
        <dbReference type="EMBL" id="KAF2492358.1"/>
    </source>
</evidence>
<name>A0A6A6QIV2_9PEZI</name>
<dbReference type="EMBL" id="MU004194">
    <property type="protein sequence ID" value="KAF2492358.1"/>
    <property type="molecule type" value="Genomic_DNA"/>
</dbReference>
<organism evidence="1 2">
    <name type="scientific">Lophium mytilinum</name>
    <dbReference type="NCBI Taxonomy" id="390894"/>
    <lineage>
        <taxon>Eukaryota</taxon>
        <taxon>Fungi</taxon>
        <taxon>Dikarya</taxon>
        <taxon>Ascomycota</taxon>
        <taxon>Pezizomycotina</taxon>
        <taxon>Dothideomycetes</taxon>
        <taxon>Pleosporomycetidae</taxon>
        <taxon>Mytilinidiales</taxon>
        <taxon>Mytilinidiaceae</taxon>
        <taxon>Lophium</taxon>
    </lineage>
</organism>
<reference evidence="1" key="1">
    <citation type="journal article" date="2020" name="Stud. Mycol.">
        <title>101 Dothideomycetes genomes: a test case for predicting lifestyles and emergence of pathogens.</title>
        <authorList>
            <person name="Haridas S."/>
            <person name="Albert R."/>
            <person name="Binder M."/>
            <person name="Bloem J."/>
            <person name="Labutti K."/>
            <person name="Salamov A."/>
            <person name="Andreopoulos B."/>
            <person name="Baker S."/>
            <person name="Barry K."/>
            <person name="Bills G."/>
            <person name="Bluhm B."/>
            <person name="Cannon C."/>
            <person name="Castanera R."/>
            <person name="Culley D."/>
            <person name="Daum C."/>
            <person name="Ezra D."/>
            <person name="Gonzalez J."/>
            <person name="Henrissat B."/>
            <person name="Kuo A."/>
            <person name="Liang C."/>
            <person name="Lipzen A."/>
            <person name="Lutzoni F."/>
            <person name="Magnuson J."/>
            <person name="Mondo S."/>
            <person name="Nolan M."/>
            <person name="Ohm R."/>
            <person name="Pangilinan J."/>
            <person name="Park H.-J."/>
            <person name="Ramirez L."/>
            <person name="Alfaro M."/>
            <person name="Sun H."/>
            <person name="Tritt A."/>
            <person name="Yoshinaga Y."/>
            <person name="Zwiers L.-H."/>
            <person name="Turgeon B."/>
            <person name="Goodwin S."/>
            <person name="Spatafora J."/>
            <person name="Crous P."/>
            <person name="Grigoriev I."/>
        </authorList>
    </citation>
    <scope>NUCLEOTIDE SEQUENCE</scope>
    <source>
        <strain evidence="1">CBS 269.34</strain>
    </source>
</reference>
<sequence length="367" mass="40201">MTNRNMDIPEIDSAGVVRAYTGIPGFVRGDSFVLMVDDGAGSKAAGNKGAGNKGAGSKGTLLCRARLEKKSATSTTMATTFAIRFQFDCQPCRQTHSIALCSTSLPGLSTSVPLPSWKSYPLKAAATQQTCLSTTAHNLWLDWNAENEIFSLRIYGNQSGLSGHTFSLAALGTPEAPNLTLNVNQLSVTITPGASEIQLTFWTQDDLFDFLLQLLALLKSGRGPACDEQTPAMKIEEEHPSPKLRTFSTASDISDDNNIDVRSQRFRLQLLDRTFEVYRAVHQTGLTEMYTLLLKQVEDILRCGDEDLQVALAQHVRKQTNTPQDLKDCVATLMHNLLRDVSVEDDLDFKANFKVALAEALRRAGRG</sequence>
<dbReference type="AlphaFoldDB" id="A0A6A6QIV2"/>